<gene>
    <name evidence="6" type="ORF">POTOM_045182</name>
</gene>
<keyword evidence="3" id="KW-0408">Iron</keyword>
<keyword evidence="1" id="KW-0479">Metal-binding</keyword>
<evidence type="ECO:0000259" key="5">
    <source>
        <dbReference type="Pfam" id="PF14226"/>
    </source>
</evidence>
<evidence type="ECO:0000256" key="1">
    <source>
        <dbReference type="ARBA" id="ARBA00022723"/>
    </source>
</evidence>
<feature type="domain" description="Non-haem dioxygenase N-terminal" evidence="5">
    <location>
        <begin position="61"/>
        <end position="130"/>
    </location>
</feature>
<proteinExistence type="predicted"/>
<protein>
    <submittedName>
        <fullName evidence="6">Uncharacterized protein</fullName>
    </submittedName>
</protein>
<sequence>MQSDLVQNGSVYDIEKELQAFDESKSSVKGLVDARIIKTPPFFVVPESEVSCQPSPAHFHIPVIDLKGIREDGVRRREIVEQMCNASETWGFFQAVNHGISKNVMEGMVEGVKGFHEEKNEVKMEYYTRDTKKKILKNIQKSADHIGGLHVFHQDHWVDVPPIPGAFVVIIGDLLQISENRVLANHIGPRTSVASFFAIYVWICAPLKELISDENPLCKEVPLKDYIIQYRWKERDGGISTLDRFRL</sequence>
<dbReference type="OrthoDB" id="809813at2759"/>
<dbReference type="EMBL" id="JAAWWB010000026">
    <property type="protein sequence ID" value="KAG6750674.1"/>
    <property type="molecule type" value="Genomic_DNA"/>
</dbReference>
<evidence type="ECO:0000256" key="3">
    <source>
        <dbReference type="ARBA" id="ARBA00023004"/>
    </source>
</evidence>
<evidence type="ECO:0000259" key="4">
    <source>
        <dbReference type="Pfam" id="PF03171"/>
    </source>
</evidence>
<dbReference type="PANTHER" id="PTHR10209">
    <property type="entry name" value="OXIDOREDUCTASE, 2OG-FE II OXYGENASE FAMILY PROTEIN"/>
    <property type="match status" value="1"/>
</dbReference>
<dbReference type="Pfam" id="PF14226">
    <property type="entry name" value="DIOX_N"/>
    <property type="match status" value="1"/>
</dbReference>
<evidence type="ECO:0000313" key="7">
    <source>
        <dbReference type="Proteomes" id="UP000886885"/>
    </source>
</evidence>
<keyword evidence="2" id="KW-0560">Oxidoreductase</keyword>
<organism evidence="6 7">
    <name type="scientific">Populus tomentosa</name>
    <name type="common">Chinese white poplar</name>
    <dbReference type="NCBI Taxonomy" id="118781"/>
    <lineage>
        <taxon>Eukaryota</taxon>
        <taxon>Viridiplantae</taxon>
        <taxon>Streptophyta</taxon>
        <taxon>Embryophyta</taxon>
        <taxon>Tracheophyta</taxon>
        <taxon>Spermatophyta</taxon>
        <taxon>Magnoliopsida</taxon>
        <taxon>eudicotyledons</taxon>
        <taxon>Gunneridae</taxon>
        <taxon>Pentapetalae</taxon>
        <taxon>rosids</taxon>
        <taxon>fabids</taxon>
        <taxon>Malpighiales</taxon>
        <taxon>Salicaceae</taxon>
        <taxon>Saliceae</taxon>
        <taxon>Populus</taxon>
    </lineage>
</organism>
<dbReference type="AlphaFoldDB" id="A0A8X7YGJ4"/>
<dbReference type="GO" id="GO:0046872">
    <property type="term" value="F:metal ion binding"/>
    <property type="evidence" value="ECO:0007669"/>
    <property type="project" value="UniProtKB-KW"/>
</dbReference>
<comment type="caution">
    <text evidence="6">The sequence shown here is derived from an EMBL/GenBank/DDBJ whole genome shotgun (WGS) entry which is preliminary data.</text>
</comment>
<feature type="domain" description="Isopenicillin N synthase-like Fe(2+) 2OG dioxygenase" evidence="4">
    <location>
        <begin position="142"/>
        <end position="197"/>
    </location>
</feature>
<dbReference type="GO" id="GO:0016491">
    <property type="term" value="F:oxidoreductase activity"/>
    <property type="evidence" value="ECO:0007669"/>
    <property type="project" value="UniProtKB-KW"/>
</dbReference>
<keyword evidence="7" id="KW-1185">Reference proteome</keyword>
<name>A0A8X7YGJ4_POPTO</name>
<dbReference type="InterPro" id="IPR044861">
    <property type="entry name" value="IPNS-like_FE2OG_OXY"/>
</dbReference>
<evidence type="ECO:0000313" key="6">
    <source>
        <dbReference type="EMBL" id="KAG6750674.1"/>
    </source>
</evidence>
<dbReference type="Pfam" id="PF03171">
    <property type="entry name" value="2OG-FeII_Oxy"/>
    <property type="match status" value="1"/>
</dbReference>
<evidence type="ECO:0000256" key="2">
    <source>
        <dbReference type="ARBA" id="ARBA00023002"/>
    </source>
</evidence>
<dbReference type="PANTHER" id="PTHR10209:SF776">
    <property type="entry name" value="2OG-FE(II) OXYGENASE FAMILY OXIDOREDUCTASE"/>
    <property type="match status" value="1"/>
</dbReference>
<dbReference type="InterPro" id="IPR026992">
    <property type="entry name" value="DIOX_N"/>
</dbReference>
<dbReference type="Proteomes" id="UP000886885">
    <property type="component" value="Chromosome 13D"/>
</dbReference>
<reference evidence="6" key="1">
    <citation type="journal article" date="2020" name="bioRxiv">
        <title>Hybrid origin of Populus tomentosa Carr. identified through genome sequencing and phylogenomic analysis.</title>
        <authorList>
            <person name="An X."/>
            <person name="Gao K."/>
            <person name="Chen Z."/>
            <person name="Li J."/>
            <person name="Yang X."/>
            <person name="Yang X."/>
            <person name="Zhou J."/>
            <person name="Guo T."/>
            <person name="Zhao T."/>
            <person name="Huang S."/>
            <person name="Miao D."/>
            <person name="Khan W.U."/>
            <person name="Rao P."/>
            <person name="Ye M."/>
            <person name="Lei B."/>
            <person name="Liao W."/>
            <person name="Wang J."/>
            <person name="Ji L."/>
            <person name="Li Y."/>
            <person name="Guo B."/>
            <person name="Mustafa N.S."/>
            <person name="Li S."/>
            <person name="Yun Q."/>
            <person name="Keller S.R."/>
            <person name="Mao J."/>
            <person name="Zhang R."/>
            <person name="Strauss S.H."/>
        </authorList>
    </citation>
    <scope>NUCLEOTIDE SEQUENCE</scope>
    <source>
        <strain evidence="6">GM15</strain>
        <tissue evidence="6">Leaf</tissue>
    </source>
</reference>
<accession>A0A8X7YGJ4</accession>